<accession>A0A0D3IAN4</accession>
<dbReference type="GeneID" id="17254532"/>
<feature type="region of interest" description="Disordered" evidence="1">
    <location>
        <begin position="132"/>
        <end position="153"/>
    </location>
</feature>
<dbReference type="EnsemblProtists" id="EOD08319">
    <property type="protein sequence ID" value="EOD08319"/>
    <property type="gene ID" value="EMIHUDRAFT_453072"/>
</dbReference>
<keyword evidence="2" id="KW-1133">Transmembrane helix</keyword>
<dbReference type="PaxDb" id="2903-EOD08319"/>
<protein>
    <submittedName>
        <fullName evidence="3">Uncharacterized protein</fullName>
    </submittedName>
</protein>
<reference evidence="4" key="1">
    <citation type="journal article" date="2013" name="Nature">
        <title>Pan genome of the phytoplankton Emiliania underpins its global distribution.</title>
        <authorList>
            <person name="Read B.A."/>
            <person name="Kegel J."/>
            <person name="Klute M.J."/>
            <person name="Kuo A."/>
            <person name="Lefebvre S.C."/>
            <person name="Maumus F."/>
            <person name="Mayer C."/>
            <person name="Miller J."/>
            <person name="Monier A."/>
            <person name="Salamov A."/>
            <person name="Young J."/>
            <person name="Aguilar M."/>
            <person name="Claverie J.M."/>
            <person name="Frickenhaus S."/>
            <person name="Gonzalez K."/>
            <person name="Herman E.K."/>
            <person name="Lin Y.C."/>
            <person name="Napier J."/>
            <person name="Ogata H."/>
            <person name="Sarno A.F."/>
            <person name="Shmutz J."/>
            <person name="Schroeder D."/>
            <person name="de Vargas C."/>
            <person name="Verret F."/>
            <person name="von Dassow P."/>
            <person name="Valentin K."/>
            <person name="Van de Peer Y."/>
            <person name="Wheeler G."/>
            <person name="Dacks J.B."/>
            <person name="Delwiche C.F."/>
            <person name="Dyhrman S.T."/>
            <person name="Glockner G."/>
            <person name="John U."/>
            <person name="Richards T."/>
            <person name="Worden A.Z."/>
            <person name="Zhang X."/>
            <person name="Grigoriev I.V."/>
            <person name="Allen A.E."/>
            <person name="Bidle K."/>
            <person name="Borodovsky M."/>
            <person name="Bowler C."/>
            <person name="Brownlee C."/>
            <person name="Cock J.M."/>
            <person name="Elias M."/>
            <person name="Gladyshev V.N."/>
            <person name="Groth M."/>
            <person name="Guda C."/>
            <person name="Hadaegh A."/>
            <person name="Iglesias-Rodriguez M.D."/>
            <person name="Jenkins J."/>
            <person name="Jones B.M."/>
            <person name="Lawson T."/>
            <person name="Leese F."/>
            <person name="Lindquist E."/>
            <person name="Lobanov A."/>
            <person name="Lomsadze A."/>
            <person name="Malik S.B."/>
            <person name="Marsh M.E."/>
            <person name="Mackinder L."/>
            <person name="Mock T."/>
            <person name="Mueller-Roeber B."/>
            <person name="Pagarete A."/>
            <person name="Parker M."/>
            <person name="Probert I."/>
            <person name="Quesneville H."/>
            <person name="Raines C."/>
            <person name="Rensing S.A."/>
            <person name="Riano-Pachon D.M."/>
            <person name="Richier S."/>
            <person name="Rokitta S."/>
            <person name="Shiraiwa Y."/>
            <person name="Soanes D.M."/>
            <person name="van der Giezen M."/>
            <person name="Wahlund T.M."/>
            <person name="Williams B."/>
            <person name="Wilson W."/>
            <person name="Wolfe G."/>
            <person name="Wurch L.L."/>
        </authorList>
    </citation>
    <scope>NUCLEOTIDE SEQUENCE</scope>
</reference>
<keyword evidence="4" id="KW-1185">Reference proteome</keyword>
<dbReference type="KEGG" id="ehx:EMIHUDRAFT_453072"/>
<keyword evidence="2" id="KW-0812">Transmembrane</keyword>
<organism evidence="3 4">
    <name type="scientific">Emiliania huxleyi (strain CCMP1516)</name>
    <dbReference type="NCBI Taxonomy" id="280463"/>
    <lineage>
        <taxon>Eukaryota</taxon>
        <taxon>Haptista</taxon>
        <taxon>Haptophyta</taxon>
        <taxon>Prymnesiophyceae</taxon>
        <taxon>Isochrysidales</taxon>
        <taxon>Noelaerhabdaceae</taxon>
        <taxon>Emiliania</taxon>
    </lineage>
</organism>
<dbReference type="AlphaFoldDB" id="A0A0D3IAN4"/>
<evidence type="ECO:0000313" key="4">
    <source>
        <dbReference type="Proteomes" id="UP000013827"/>
    </source>
</evidence>
<evidence type="ECO:0000256" key="2">
    <source>
        <dbReference type="SAM" id="Phobius"/>
    </source>
</evidence>
<evidence type="ECO:0000313" key="3">
    <source>
        <dbReference type="EnsemblProtists" id="EOD08319"/>
    </source>
</evidence>
<dbReference type="RefSeq" id="XP_005760748.1">
    <property type="nucleotide sequence ID" value="XM_005760691.1"/>
</dbReference>
<sequence>MIAEPVTPGNKGIGFGILTFVKSTAGHEEWKASSFTVKLGRAPQAFAASFEFVGHTKFRGAPKIDCLVKQGREEQRPTLLAKWTEDLARLRRARHTASPLLVLAAGVVLGVGLWAARRRFVAPQRRGYTAGAGFSTSSASNEASTLMKETARA</sequence>
<evidence type="ECO:0000256" key="1">
    <source>
        <dbReference type="SAM" id="MobiDB-lite"/>
    </source>
</evidence>
<keyword evidence="2" id="KW-0472">Membrane</keyword>
<proteinExistence type="predicted"/>
<dbReference type="HOGENOM" id="CLU_1716681_0_0_1"/>
<dbReference type="Proteomes" id="UP000013827">
    <property type="component" value="Unassembled WGS sequence"/>
</dbReference>
<reference evidence="3" key="2">
    <citation type="submission" date="2024-10" db="UniProtKB">
        <authorList>
            <consortium name="EnsemblProtists"/>
        </authorList>
    </citation>
    <scope>IDENTIFICATION</scope>
</reference>
<feature type="transmembrane region" description="Helical" evidence="2">
    <location>
        <begin position="97"/>
        <end position="116"/>
    </location>
</feature>
<name>A0A0D3IAN4_EMIH1</name>